<sequence>MGICSSHFSDRYIKKFIDKNISETFCDYCEDEKPSANFDKFYEFIEEAIYYEYVEPYESSAPYDPEPAYYQDRFPGLTVKWKYELIDELLDTYDYSIVEDVAASFPNDFLVERDRIWGPTKNEYFSWGWEKFKEIIKHKVRFLFFDSSLKTSFEDEYDESLNPTSVLDELRKAINELELIVYIPLHDLNVYRVRQHSRMEYISSAEKLGAAPNKSAKANRMSPAGISMFYGALDVETAKKEVINDSWKNSATTTAEFVNIKPLRLIDFTSLTEVPSLFDKANRHKRSIMGFILAFIGDLSLPVQPDDSVHIEYVPTQVVTEYLRLKLGNEYGVNGIFYNSVKNPGGKCAVIFADNEQSIDHMRLSSAQDSHLLVMLNDSIITEFI</sequence>
<organism evidence="2 3">
    <name type="scientific">Chryseotalea sanaruensis</name>
    <dbReference type="NCBI Taxonomy" id="2482724"/>
    <lineage>
        <taxon>Bacteria</taxon>
        <taxon>Pseudomonadati</taxon>
        <taxon>Bacteroidota</taxon>
        <taxon>Cytophagia</taxon>
        <taxon>Cytophagales</taxon>
        <taxon>Chryseotaleaceae</taxon>
        <taxon>Chryseotalea</taxon>
    </lineage>
</organism>
<reference evidence="2 3" key="1">
    <citation type="submission" date="2018-11" db="EMBL/GenBank/DDBJ databases">
        <title>Chryseotalea sanarue gen. nov., sp., nov., a member of the family Cytophagaceae, isolated from a brackish lake in Hamamatsu Japan.</title>
        <authorList>
            <person name="Maejima Y."/>
            <person name="Iino T."/>
            <person name="Muraguchi Y."/>
            <person name="Fukuda K."/>
            <person name="Ohkuma M."/>
            <person name="Moriuchi R."/>
            <person name="Dohra H."/>
            <person name="Kimbara K."/>
            <person name="Shintani M."/>
        </authorList>
    </citation>
    <scope>NUCLEOTIDE SEQUENCE [LARGE SCALE GENOMIC DNA]</scope>
    <source>
        <strain evidence="2 3">Ys</strain>
    </source>
</reference>
<dbReference type="EMBL" id="BHXQ01000001">
    <property type="protein sequence ID" value="GCC50336.1"/>
    <property type="molecule type" value="Genomic_DNA"/>
</dbReference>
<name>A0A401U6B2_9BACT</name>
<dbReference type="Proteomes" id="UP000288227">
    <property type="component" value="Unassembled WGS sequence"/>
</dbReference>
<accession>A0A401U6B2</accession>
<evidence type="ECO:0000313" key="3">
    <source>
        <dbReference type="Proteomes" id="UP000288227"/>
    </source>
</evidence>
<proteinExistence type="predicted"/>
<dbReference type="InterPro" id="IPR014914">
    <property type="entry name" value="RES_dom"/>
</dbReference>
<dbReference type="SMART" id="SM00953">
    <property type="entry name" value="RES"/>
    <property type="match status" value="1"/>
</dbReference>
<dbReference type="Pfam" id="PF18870">
    <property type="entry name" value="HEPN_RES_NTD1"/>
    <property type="match status" value="1"/>
</dbReference>
<dbReference type="AlphaFoldDB" id="A0A401U6B2"/>
<gene>
    <name evidence="2" type="ORF">SanaruYs_05510</name>
</gene>
<dbReference type="Pfam" id="PF08808">
    <property type="entry name" value="RES"/>
    <property type="match status" value="1"/>
</dbReference>
<evidence type="ECO:0000259" key="1">
    <source>
        <dbReference type="SMART" id="SM00953"/>
    </source>
</evidence>
<dbReference type="OrthoDB" id="648213at2"/>
<keyword evidence="3" id="KW-1185">Reference proteome</keyword>
<feature type="domain" description="RES" evidence="1">
    <location>
        <begin position="204"/>
        <end position="362"/>
    </location>
</feature>
<evidence type="ECO:0000313" key="2">
    <source>
        <dbReference type="EMBL" id="GCC50336.1"/>
    </source>
</evidence>
<dbReference type="InterPro" id="IPR041206">
    <property type="entry name" value="HEPN/RES_NTD1"/>
</dbReference>
<protein>
    <submittedName>
        <fullName evidence="2">RES domain-containing protein</fullName>
    </submittedName>
</protein>
<comment type="caution">
    <text evidence="2">The sequence shown here is derived from an EMBL/GenBank/DDBJ whole genome shotgun (WGS) entry which is preliminary data.</text>
</comment>
<dbReference type="RefSeq" id="WP_127120978.1">
    <property type="nucleotide sequence ID" value="NZ_BHXQ01000001.1"/>
</dbReference>